<feature type="domain" description="Fe/B12 periplasmic-binding" evidence="10">
    <location>
        <begin position="397"/>
        <end position="652"/>
    </location>
</feature>
<evidence type="ECO:0000256" key="6">
    <source>
        <dbReference type="ARBA" id="ARBA00023125"/>
    </source>
</evidence>
<keyword evidence="12" id="KW-1185">Reference proteome</keyword>
<dbReference type="GO" id="GO:0003700">
    <property type="term" value="F:DNA-binding transcription factor activity"/>
    <property type="evidence" value="ECO:0007669"/>
    <property type="project" value="InterPro"/>
</dbReference>
<evidence type="ECO:0000259" key="9">
    <source>
        <dbReference type="PROSITE" id="PS01124"/>
    </source>
</evidence>
<dbReference type="PRINTS" id="PR00032">
    <property type="entry name" value="HTHARAC"/>
</dbReference>
<dbReference type="Pfam" id="PF01497">
    <property type="entry name" value="Peripla_BP_2"/>
    <property type="match status" value="1"/>
</dbReference>
<evidence type="ECO:0000256" key="4">
    <source>
        <dbReference type="ARBA" id="ARBA00022729"/>
    </source>
</evidence>
<keyword evidence="4" id="KW-0732">Signal</keyword>
<feature type="region of interest" description="Disordered" evidence="8">
    <location>
        <begin position="349"/>
        <end position="377"/>
    </location>
</feature>
<evidence type="ECO:0000313" key="11">
    <source>
        <dbReference type="EMBL" id="REK74558.1"/>
    </source>
</evidence>
<dbReference type="PANTHER" id="PTHR30532">
    <property type="entry name" value="IRON III DICITRATE-BINDING PERIPLASMIC PROTEIN"/>
    <property type="match status" value="1"/>
</dbReference>
<keyword evidence="3" id="KW-0813">Transport</keyword>
<dbReference type="SUPFAM" id="SSF46689">
    <property type="entry name" value="Homeodomain-like"/>
    <property type="match status" value="2"/>
</dbReference>
<evidence type="ECO:0000259" key="10">
    <source>
        <dbReference type="PROSITE" id="PS50983"/>
    </source>
</evidence>
<protein>
    <submittedName>
        <fullName evidence="11">Helix-turn-helix domain-containing protein</fullName>
    </submittedName>
</protein>
<dbReference type="Proteomes" id="UP000261905">
    <property type="component" value="Unassembled WGS sequence"/>
</dbReference>
<dbReference type="InterPro" id="IPR051313">
    <property type="entry name" value="Bact_iron-sidero_bind"/>
</dbReference>
<keyword evidence="7" id="KW-0804">Transcription</keyword>
<dbReference type="Pfam" id="PF12833">
    <property type="entry name" value="HTH_18"/>
    <property type="match status" value="1"/>
</dbReference>
<comment type="subcellular location">
    <subcellularLocation>
        <location evidence="1">Cell envelope</location>
    </subcellularLocation>
</comment>
<evidence type="ECO:0000313" key="12">
    <source>
        <dbReference type="Proteomes" id="UP000261905"/>
    </source>
</evidence>
<proteinExistence type="inferred from homology"/>
<dbReference type="Gene3D" id="1.10.10.60">
    <property type="entry name" value="Homeodomain-like"/>
    <property type="match status" value="2"/>
</dbReference>
<dbReference type="CDD" id="cd01138">
    <property type="entry name" value="FeuA"/>
    <property type="match status" value="1"/>
</dbReference>
<comment type="similarity">
    <text evidence="2">Belongs to the bacterial solute-binding protein 8 family.</text>
</comment>
<accession>A0A371PG91</accession>
<dbReference type="PROSITE" id="PS50983">
    <property type="entry name" value="FE_B12_PBP"/>
    <property type="match status" value="1"/>
</dbReference>
<evidence type="ECO:0000256" key="5">
    <source>
        <dbReference type="ARBA" id="ARBA00023015"/>
    </source>
</evidence>
<dbReference type="InterPro" id="IPR002491">
    <property type="entry name" value="ABC_transptr_periplasmic_BD"/>
</dbReference>
<dbReference type="OrthoDB" id="2652069at2"/>
<dbReference type="GO" id="GO:0043565">
    <property type="term" value="F:sequence-specific DNA binding"/>
    <property type="evidence" value="ECO:0007669"/>
    <property type="project" value="InterPro"/>
</dbReference>
<dbReference type="SUPFAM" id="SSF53807">
    <property type="entry name" value="Helical backbone' metal receptor"/>
    <property type="match status" value="1"/>
</dbReference>
<dbReference type="EMBL" id="QUBQ01000002">
    <property type="protein sequence ID" value="REK74558.1"/>
    <property type="molecule type" value="Genomic_DNA"/>
</dbReference>
<gene>
    <name evidence="11" type="ORF">DX130_12710</name>
</gene>
<dbReference type="Gene3D" id="3.40.50.1980">
    <property type="entry name" value="Nitrogenase molybdenum iron protein domain"/>
    <property type="match status" value="2"/>
</dbReference>
<name>A0A371PG91_9BACL</name>
<organism evidence="11 12">
    <name type="scientific">Paenibacillus paeoniae</name>
    <dbReference type="NCBI Taxonomy" id="2292705"/>
    <lineage>
        <taxon>Bacteria</taxon>
        <taxon>Bacillati</taxon>
        <taxon>Bacillota</taxon>
        <taxon>Bacilli</taxon>
        <taxon>Bacillales</taxon>
        <taxon>Paenibacillaceae</taxon>
        <taxon>Paenibacillus</taxon>
    </lineage>
</organism>
<comment type="caution">
    <text evidence="11">The sequence shown here is derived from an EMBL/GenBank/DDBJ whole genome shotgun (WGS) entry which is preliminary data.</text>
</comment>
<dbReference type="PROSITE" id="PS01124">
    <property type="entry name" value="HTH_ARAC_FAMILY_2"/>
    <property type="match status" value="1"/>
</dbReference>
<keyword evidence="5" id="KW-0805">Transcription regulation</keyword>
<dbReference type="GO" id="GO:1901678">
    <property type="term" value="P:iron coordination entity transport"/>
    <property type="evidence" value="ECO:0007669"/>
    <property type="project" value="UniProtKB-ARBA"/>
</dbReference>
<dbReference type="PANTHER" id="PTHR30532:SF26">
    <property type="entry name" value="IRON(3+)-HYDROXAMATE-BINDING PROTEIN FHUD"/>
    <property type="match status" value="1"/>
</dbReference>
<evidence type="ECO:0000256" key="2">
    <source>
        <dbReference type="ARBA" id="ARBA00008814"/>
    </source>
</evidence>
<dbReference type="GO" id="GO:0030288">
    <property type="term" value="C:outer membrane-bounded periplasmic space"/>
    <property type="evidence" value="ECO:0007669"/>
    <property type="project" value="TreeGrafter"/>
</dbReference>
<feature type="domain" description="HTH araC/xylS-type" evidence="9">
    <location>
        <begin position="177"/>
        <end position="275"/>
    </location>
</feature>
<dbReference type="InterPro" id="IPR018060">
    <property type="entry name" value="HTH_AraC"/>
</dbReference>
<dbReference type="AlphaFoldDB" id="A0A371PG91"/>
<dbReference type="RefSeq" id="WP_116046037.1">
    <property type="nucleotide sequence ID" value="NZ_QUBQ01000002.1"/>
</dbReference>
<reference evidence="11 12" key="1">
    <citation type="submission" date="2018-08" db="EMBL/GenBank/DDBJ databases">
        <title>Paenibacillus sp. M4BSY-1, whole genome shotgun sequence.</title>
        <authorList>
            <person name="Tuo L."/>
        </authorList>
    </citation>
    <scope>NUCLEOTIDE SEQUENCE [LARGE SCALE GENOMIC DNA]</scope>
    <source>
        <strain evidence="11 12">M4BSY-1</strain>
    </source>
</reference>
<evidence type="ECO:0000256" key="1">
    <source>
        <dbReference type="ARBA" id="ARBA00004196"/>
    </source>
</evidence>
<dbReference type="SMART" id="SM00342">
    <property type="entry name" value="HTH_ARAC"/>
    <property type="match status" value="1"/>
</dbReference>
<dbReference type="InterPro" id="IPR020449">
    <property type="entry name" value="Tscrpt_reg_AraC-type_HTH"/>
</dbReference>
<evidence type="ECO:0000256" key="8">
    <source>
        <dbReference type="SAM" id="MobiDB-lite"/>
    </source>
</evidence>
<keyword evidence="6" id="KW-0238">DNA-binding</keyword>
<dbReference type="InterPro" id="IPR009057">
    <property type="entry name" value="Homeodomain-like_sf"/>
</dbReference>
<feature type="compositionally biased region" description="Polar residues" evidence="8">
    <location>
        <begin position="359"/>
        <end position="377"/>
    </location>
</feature>
<evidence type="ECO:0000256" key="7">
    <source>
        <dbReference type="ARBA" id="ARBA00023163"/>
    </source>
</evidence>
<evidence type="ECO:0000256" key="3">
    <source>
        <dbReference type="ARBA" id="ARBA00022448"/>
    </source>
</evidence>
<sequence length="652" mass="72906">MFDHEHIASWNHASIKVLDIRHMIMQKGEELRAFQLPASMFLFAARGGAVITLDGTEYPLRPFHVLHGGKGSIMDIRLREEQWEYDLIYYKATLPLSSRQDMTELQAYTNPFRMAYQLMPDDPLSLFHIVEAMRREWLIAGPFEKFQVKSMFYELLGMMLRQMHRQSGEAAKQDLATRAVHYMEKHYAERISLESLAAALNYSAAHLSDTFKKHTGYSPIDYLLRIRMEKAASLLVDTEGSIREIAKYVGYADPYYFGRLFKKMFGASPLHYRKKQGKDGRSEQNPSAILRSSIARLGEWGHTDNDNCYQQQSRGEVSMYRSFSSTTAATLLLCLTLLLSACSGGNAASNTANGAGPSPNVTEGASGGQTQSNTADNETRTVISGGKEIQIPAHPKRIVADQYLGSFIVLGVTPIGTPGLHWDNPYLSELLDGVVDIGDVNGSLEKVVDLQPDLIVTGASMDDARYEQLSKIAPTLSVPYGNLKNAQEELTYFGELLGKEKEAKAWLEDYDRRIAAAKEKAHQAVSEGASFSIIEWADNSIYVYGDNFGRGGQPVYQALGFNPPSGVASEIMEKQWASLSNEVLPKYAGDYIILTSNDRSLEDVKADPIWGTLDAVKNDRVYVWKEERSWYYDPLAVLSQTEELADWLAGQK</sequence>